<dbReference type="AlphaFoldDB" id="A0AA88A991"/>
<evidence type="ECO:0000256" key="2">
    <source>
        <dbReference type="ARBA" id="ARBA00022630"/>
    </source>
</evidence>
<reference evidence="6" key="1">
    <citation type="submission" date="2023-07" db="EMBL/GenBank/DDBJ databases">
        <title>draft genome sequence of fig (Ficus carica).</title>
        <authorList>
            <person name="Takahashi T."/>
            <person name="Nishimura K."/>
        </authorList>
    </citation>
    <scope>NUCLEOTIDE SEQUENCE</scope>
</reference>
<dbReference type="InterPro" id="IPR036188">
    <property type="entry name" value="FAD/NAD-bd_sf"/>
</dbReference>
<dbReference type="GO" id="GO:0016614">
    <property type="term" value="F:oxidoreductase activity, acting on CH-OH group of donors"/>
    <property type="evidence" value="ECO:0007669"/>
    <property type="project" value="InterPro"/>
</dbReference>
<protein>
    <recommendedName>
        <fullName evidence="5">Glucose-methanol-choline oxidoreductase N-terminal domain-containing protein</fullName>
    </recommendedName>
</protein>
<feature type="compositionally biased region" description="Basic and acidic residues" evidence="4">
    <location>
        <begin position="211"/>
        <end position="224"/>
    </location>
</feature>
<dbReference type="PROSITE" id="PS00624">
    <property type="entry name" value="GMC_OXRED_2"/>
    <property type="match status" value="1"/>
</dbReference>
<keyword evidence="2" id="KW-0285">Flavoprotein</keyword>
<dbReference type="PANTHER" id="PTHR45968:SF2">
    <property type="entry name" value="(R)-MANDELONITRILE LYASE-LIKE"/>
    <property type="match status" value="1"/>
</dbReference>
<keyword evidence="3" id="KW-0274">FAD</keyword>
<dbReference type="Pfam" id="PF00732">
    <property type="entry name" value="GMC_oxred_N"/>
    <property type="match status" value="1"/>
</dbReference>
<feature type="region of interest" description="Disordered" evidence="4">
    <location>
        <begin position="203"/>
        <end position="233"/>
    </location>
</feature>
<comment type="cofactor">
    <cofactor evidence="1">
        <name>FAD</name>
        <dbReference type="ChEBI" id="CHEBI:57692"/>
    </cofactor>
</comment>
<dbReference type="InterPro" id="IPR000172">
    <property type="entry name" value="GMC_OxRdtase_N"/>
</dbReference>
<evidence type="ECO:0000256" key="4">
    <source>
        <dbReference type="SAM" id="MobiDB-lite"/>
    </source>
</evidence>
<accession>A0AA88A991</accession>
<dbReference type="Gene3D" id="3.50.50.60">
    <property type="entry name" value="FAD/NAD(P)-binding domain"/>
    <property type="match status" value="1"/>
</dbReference>
<dbReference type="EMBL" id="BTGU01000027">
    <property type="protein sequence ID" value="GMN48095.1"/>
    <property type="molecule type" value="Genomic_DNA"/>
</dbReference>
<evidence type="ECO:0000256" key="1">
    <source>
        <dbReference type="ARBA" id="ARBA00001974"/>
    </source>
</evidence>
<dbReference type="GO" id="GO:0050660">
    <property type="term" value="F:flavin adenine dinucleotide binding"/>
    <property type="evidence" value="ECO:0007669"/>
    <property type="project" value="InterPro"/>
</dbReference>
<sequence>MVNDSYEWVESKIVFRPEVKAWQLGVRDGLLEVGGRSRNLKVVLYANVEKILLALPAYPGVRKLASGVVFRDRSGKCHNAMVREHGEVVLSAGAIGSPQLLLLSGIGPRAYLSNWGIPVAHDLPYVGRFFYDNPRNSISIVPPIPLEHSLIQVVGISPSGAYVEAASNVIPFAAPARSVFIRTPSSPNLPHGGHNHPHYAVQLLPQPGGHGEVRERDEDNRRSAQEYPHGGVQVPGRAWEPGFSIRGACFASRSIKLRADGGFLPPDS</sequence>
<organism evidence="6 7">
    <name type="scientific">Ficus carica</name>
    <name type="common">Common fig</name>
    <dbReference type="NCBI Taxonomy" id="3494"/>
    <lineage>
        <taxon>Eukaryota</taxon>
        <taxon>Viridiplantae</taxon>
        <taxon>Streptophyta</taxon>
        <taxon>Embryophyta</taxon>
        <taxon>Tracheophyta</taxon>
        <taxon>Spermatophyta</taxon>
        <taxon>Magnoliopsida</taxon>
        <taxon>eudicotyledons</taxon>
        <taxon>Gunneridae</taxon>
        <taxon>Pentapetalae</taxon>
        <taxon>rosids</taxon>
        <taxon>fabids</taxon>
        <taxon>Rosales</taxon>
        <taxon>Moraceae</taxon>
        <taxon>Ficeae</taxon>
        <taxon>Ficus</taxon>
    </lineage>
</organism>
<feature type="domain" description="Glucose-methanol-choline oxidoreductase N-terminal" evidence="5">
    <location>
        <begin position="93"/>
        <end position="107"/>
    </location>
</feature>
<evidence type="ECO:0000256" key="3">
    <source>
        <dbReference type="ARBA" id="ARBA00022827"/>
    </source>
</evidence>
<evidence type="ECO:0000259" key="5">
    <source>
        <dbReference type="PROSITE" id="PS00624"/>
    </source>
</evidence>
<dbReference type="PANTHER" id="PTHR45968">
    <property type="entry name" value="OSJNBA0019K04.7 PROTEIN"/>
    <property type="match status" value="1"/>
</dbReference>
<evidence type="ECO:0000313" key="6">
    <source>
        <dbReference type="EMBL" id="GMN48095.1"/>
    </source>
</evidence>
<dbReference type="InterPro" id="IPR051871">
    <property type="entry name" value="GMC_Oxidoreductase-Related"/>
</dbReference>
<comment type="caution">
    <text evidence="6">The sequence shown here is derived from an EMBL/GenBank/DDBJ whole genome shotgun (WGS) entry which is preliminary data.</text>
</comment>
<gene>
    <name evidence="6" type="ORF">TIFTF001_017262</name>
</gene>
<proteinExistence type="predicted"/>
<keyword evidence="7" id="KW-1185">Reference proteome</keyword>
<dbReference type="Proteomes" id="UP001187192">
    <property type="component" value="Unassembled WGS sequence"/>
</dbReference>
<evidence type="ECO:0000313" key="7">
    <source>
        <dbReference type="Proteomes" id="UP001187192"/>
    </source>
</evidence>
<dbReference type="SUPFAM" id="SSF51905">
    <property type="entry name" value="FAD/NAD(P)-binding domain"/>
    <property type="match status" value="1"/>
</dbReference>
<name>A0AA88A991_FICCA</name>